<evidence type="ECO:0000256" key="1">
    <source>
        <dbReference type="SAM" id="Phobius"/>
    </source>
</evidence>
<dbReference type="Gramene" id="TVU45703">
    <property type="protein sequence ID" value="TVU45703"/>
    <property type="gene ID" value="EJB05_05199"/>
</dbReference>
<gene>
    <name evidence="3" type="ORF">EJB05_05199</name>
    <name evidence="2" type="ORF">EJB05_52988</name>
</gene>
<sequence length="165" mass="17447">MDGMMMSTAPSPAVSVPVERVPSPWRWPSALAINTCSLVAAFSIGAMAFTYVLKDHSPNSLESFFMEAALWFSAPHAAAAVLALLARRPEREVVLGLAAMLFAGLSHCMLAGFIVVATIVAHPRSAITIIFGVLDVLGLAVLDVVGFLSLFLGDKEEAEDIEACA</sequence>
<organism evidence="2 4">
    <name type="scientific">Eragrostis curvula</name>
    <name type="common">weeping love grass</name>
    <dbReference type="NCBI Taxonomy" id="38414"/>
    <lineage>
        <taxon>Eukaryota</taxon>
        <taxon>Viridiplantae</taxon>
        <taxon>Streptophyta</taxon>
        <taxon>Embryophyta</taxon>
        <taxon>Tracheophyta</taxon>
        <taxon>Spermatophyta</taxon>
        <taxon>Magnoliopsida</taxon>
        <taxon>Liliopsida</taxon>
        <taxon>Poales</taxon>
        <taxon>Poaceae</taxon>
        <taxon>PACMAD clade</taxon>
        <taxon>Chloridoideae</taxon>
        <taxon>Eragrostideae</taxon>
        <taxon>Eragrostidinae</taxon>
        <taxon>Eragrostis</taxon>
    </lineage>
</organism>
<keyword evidence="1" id="KW-1133">Transmembrane helix</keyword>
<dbReference type="EMBL" id="RWGY01000421">
    <property type="protein sequence ID" value="TVU01547.1"/>
    <property type="molecule type" value="Genomic_DNA"/>
</dbReference>
<evidence type="ECO:0000313" key="2">
    <source>
        <dbReference type="EMBL" id="TVU01547.1"/>
    </source>
</evidence>
<accession>A0A5J9SRH6</accession>
<keyword evidence="1" id="KW-0472">Membrane</keyword>
<feature type="transmembrane region" description="Helical" evidence="1">
    <location>
        <begin position="93"/>
        <end position="120"/>
    </location>
</feature>
<dbReference type="Gramene" id="TVU01547">
    <property type="protein sequence ID" value="TVU01547"/>
    <property type="gene ID" value="EJB05_52988"/>
</dbReference>
<dbReference type="AlphaFoldDB" id="A0A5J9SRH6"/>
<dbReference type="EMBL" id="RWGY01000004">
    <property type="protein sequence ID" value="TVU45703.1"/>
    <property type="molecule type" value="Genomic_DNA"/>
</dbReference>
<feature type="transmembrane region" description="Helical" evidence="1">
    <location>
        <begin position="30"/>
        <end position="52"/>
    </location>
</feature>
<dbReference type="Proteomes" id="UP000324897">
    <property type="component" value="Chromosome 5"/>
</dbReference>
<proteinExistence type="predicted"/>
<protein>
    <submittedName>
        <fullName evidence="2">Uncharacterized protein</fullName>
    </submittedName>
</protein>
<name>A0A5J9SRH6_9POAL</name>
<comment type="caution">
    <text evidence="2">The sequence shown here is derived from an EMBL/GenBank/DDBJ whole genome shotgun (WGS) entry which is preliminary data.</text>
</comment>
<keyword evidence="1" id="KW-0812">Transmembrane</keyword>
<feature type="transmembrane region" description="Helical" evidence="1">
    <location>
        <begin position="64"/>
        <end position="86"/>
    </location>
</feature>
<keyword evidence="4" id="KW-1185">Reference proteome</keyword>
<feature type="transmembrane region" description="Helical" evidence="1">
    <location>
        <begin position="126"/>
        <end position="152"/>
    </location>
</feature>
<evidence type="ECO:0000313" key="4">
    <source>
        <dbReference type="Proteomes" id="UP000324897"/>
    </source>
</evidence>
<reference evidence="2 4" key="1">
    <citation type="journal article" date="2019" name="Sci. Rep.">
        <title>A high-quality genome of Eragrostis curvula grass provides insights into Poaceae evolution and supports new strategies to enhance forage quality.</title>
        <authorList>
            <person name="Carballo J."/>
            <person name="Santos B.A.C.M."/>
            <person name="Zappacosta D."/>
            <person name="Garbus I."/>
            <person name="Selva J.P."/>
            <person name="Gallo C.A."/>
            <person name="Diaz A."/>
            <person name="Albertini E."/>
            <person name="Caccamo M."/>
            <person name="Echenique V."/>
        </authorList>
    </citation>
    <scope>NUCLEOTIDE SEQUENCE [LARGE SCALE GENOMIC DNA]</scope>
    <source>
        <strain evidence="4">cv. Victoria</strain>
        <tissue evidence="2">Leaf</tissue>
    </source>
</reference>
<evidence type="ECO:0000313" key="3">
    <source>
        <dbReference type="EMBL" id="TVU45703.1"/>
    </source>
</evidence>